<dbReference type="GO" id="GO:0005158">
    <property type="term" value="F:insulin receptor binding"/>
    <property type="evidence" value="ECO:0007669"/>
    <property type="project" value="InterPro"/>
</dbReference>
<dbReference type="Ensembl" id="ENSEBUT00000006785.1">
    <property type="protein sequence ID" value="ENSEBUP00000006330.1"/>
    <property type="gene ID" value="ENSEBUG00000004203.1"/>
</dbReference>
<feature type="region of interest" description="Disordered" evidence="1">
    <location>
        <begin position="256"/>
        <end position="345"/>
    </location>
</feature>
<dbReference type="Proteomes" id="UP000694388">
    <property type="component" value="Unplaced"/>
</dbReference>
<dbReference type="InterPro" id="IPR039011">
    <property type="entry name" value="IRS"/>
</dbReference>
<feature type="region of interest" description="Disordered" evidence="1">
    <location>
        <begin position="496"/>
        <end position="520"/>
    </location>
</feature>
<evidence type="ECO:0000313" key="3">
    <source>
        <dbReference type="Proteomes" id="UP000694388"/>
    </source>
</evidence>
<feature type="region of interest" description="Disordered" evidence="1">
    <location>
        <begin position="118"/>
        <end position="141"/>
    </location>
</feature>
<accession>A0A8C4NMV6</accession>
<dbReference type="PANTHER" id="PTHR10614">
    <property type="entry name" value="INSULIN RECEPTOR SUBSTRATE"/>
    <property type="match status" value="1"/>
</dbReference>
<reference evidence="2" key="2">
    <citation type="submission" date="2025-09" db="UniProtKB">
        <authorList>
            <consortium name="Ensembl"/>
        </authorList>
    </citation>
    <scope>IDENTIFICATION</scope>
</reference>
<feature type="region of interest" description="Disordered" evidence="1">
    <location>
        <begin position="1"/>
        <end position="86"/>
    </location>
</feature>
<feature type="compositionally biased region" description="Polar residues" evidence="1">
    <location>
        <begin position="1"/>
        <end position="10"/>
    </location>
</feature>
<dbReference type="GO" id="GO:0005829">
    <property type="term" value="C:cytosol"/>
    <property type="evidence" value="ECO:0007669"/>
    <property type="project" value="TreeGrafter"/>
</dbReference>
<dbReference type="GO" id="GO:0043548">
    <property type="term" value="F:phosphatidylinositol 3-kinase binding"/>
    <property type="evidence" value="ECO:0007669"/>
    <property type="project" value="TreeGrafter"/>
</dbReference>
<feature type="compositionally biased region" description="Low complexity" evidence="1">
    <location>
        <begin position="506"/>
        <end position="520"/>
    </location>
</feature>
<dbReference type="GeneTree" id="ENSGT00940000161579"/>
<dbReference type="AlphaFoldDB" id="A0A8C4NMV6"/>
<feature type="compositionally biased region" description="Polar residues" evidence="1">
    <location>
        <begin position="125"/>
        <end position="140"/>
    </location>
</feature>
<keyword evidence="3" id="KW-1185">Reference proteome</keyword>
<evidence type="ECO:0000313" key="2">
    <source>
        <dbReference type="Ensembl" id="ENSEBUP00000006330.1"/>
    </source>
</evidence>
<name>A0A8C4NMV6_EPTBU</name>
<dbReference type="OMA" id="AANWSES"/>
<organism evidence="2 3">
    <name type="scientific">Eptatretus burgeri</name>
    <name type="common">Inshore hagfish</name>
    <dbReference type="NCBI Taxonomy" id="7764"/>
    <lineage>
        <taxon>Eukaryota</taxon>
        <taxon>Metazoa</taxon>
        <taxon>Chordata</taxon>
        <taxon>Craniata</taxon>
        <taxon>Vertebrata</taxon>
        <taxon>Cyclostomata</taxon>
        <taxon>Myxini</taxon>
        <taxon>Myxiniformes</taxon>
        <taxon>Myxinidae</taxon>
        <taxon>Eptatretinae</taxon>
        <taxon>Eptatretus</taxon>
    </lineage>
</organism>
<feature type="compositionally biased region" description="Basic and acidic residues" evidence="1">
    <location>
        <begin position="25"/>
        <end position="38"/>
    </location>
</feature>
<evidence type="ECO:0000256" key="1">
    <source>
        <dbReference type="SAM" id="MobiDB-lite"/>
    </source>
</evidence>
<sequence>MAAGRSANTTGHHRSHSRSMPAERQATELDAEKNDLRKRTYSAGNSMLAHKTPTGTLEDYTPMSTGGYGGVLRPQAPYTPKSQSNGRYQQDYNVMGSGSSPLPGAKVIDDGYMPMSPGVAVLPSKSESGGSTDVGSSSNDDYVPMSPKSVSAPQQIVNPRWRPQTDSNGYMVMSPCGNNDSCSPVECSPYVKMWACSKLSVGSTDGKVDVPCEYMNMSPGLTAGTPPDYFFTTSASETPKTCYYYYSLPRSFKPGIQKPLDGSRRMQNGLGNHQLFADDKSSSTSSDSLGQDSEPVACQEAGSPKKTEVHRGPRGQAVRPTRLSLGSMPPASECPREPTEPVSPGEYVNIDFKARSEPEITPVFDIRNHHVSPSPIADYIHAANWSESPAKCSPLSSASSLVTPRCMHTPSDESNSNLNYANLHLGTMRNASDKDGAYAEMNSVAVAASDRSESDSNKLMNSPAVMRDRLSLLDTRPSSRPSLPNPDQGAKVIRADAQGRRRHSSETFASTSGGSSGAVAAPSMAISPSLSDDVKRLSSNSFESVYVRDGETLNSTHGSTGLAGLAATIGREPWSMSRETSAGYANGLNYIALELEDGLEPLTMGRGGKTAIPGVDSYASISFADGGRPAPPLA</sequence>
<dbReference type="GO" id="GO:0008286">
    <property type="term" value="P:insulin receptor signaling pathway"/>
    <property type="evidence" value="ECO:0007669"/>
    <property type="project" value="InterPro"/>
</dbReference>
<dbReference type="GO" id="GO:0005886">
    <property type="term" value="C:plasma membrane"/>
    <property type="evidence" value="ECO:0007669"/>
    <property type="project" value="TreeGrafter"/>
</dbReference>
<protein>
    <submittedName>
        <fullName evidence="2">Uncharacterized protein</fullName>
    </submittedName>
</protein>
<proteinExistence type="predicted"/>
<dbReference type="PANTHER" id="PTHR10614:SF8">
    <property type="entry name" value="INSULIN RECEPTOR SUBSTRATE 3"/>
    <property type="match status" value="1"/>
</dbReference>
<feature type="compositionally biased region" description="Low complexity" evidence="1">
    <location>
        <begin position="282"/>
        <end position="293"/>
    </location>
</feature>
<reference evidence="2" key="1">
    <citation type="submission" date="2025-08" db="UniProtKB">
        <authorList>
            <consortium name="Ensembl"/>
        </authorList>
    </citation>
    <scope>IDENTIFICATION</scope>
</reference>